<proteinExistence type="predicted"/>
<evidence type="ECO:0000313" key="1">
    <source>
        <dbReference type="EMBL" id="QWL61772.1"/>
    </source>
</evidence>
<evidence type="ECO:0000313" key="2">
    <source>
        <dbReference type="Proteomes" id="UP000679312"/>
    </source>
</evidence>
<sequence>MHTTQQSTIGYIAKYVEKGLMNTPSHLRAAKGEVLAKEANEQAKAAGVEIDFSSYIPKAMAAIERNEGMKGAKQSGH</sequence>
<dbReference type="RefSeq" id="WP_215803112.1">
    <property type="nucleotide sequence ID" value="NZ_CP053881.1"/>
</dbReference>
<dbReference type="AlphaFoldDB" id="A0ABD7EKM7"/>
<dbReference type="Proteomes" id="UP000679312">
    <property type="component" value="Chromosome"/>
</dbReference>
<accession>A0ABD7EKM7</accession>
<reference evidence="1 2" key="1">
    <citation type="journal article" date="2021" name="Front. Microbiol.">
        <title>Prevalence and Genetic Analysis of Chromosomal mcr-3/7 in Aeromonas From U.S. Animal-Derived Samples.</title>
        <authorList>
            <person name="Wang Y."/>
            <person name="Hou N."/>
            <person name="Rasooly R."/>
            <person name="Gu Y."/>
            <person name="He X."/>
        </authorList>
    </citation>
    <scope>NUCLEOTIDE SEQUENCE [LARGE SCALE GENOMIC DNA]</scope>
    <source>
        <strain evidence="1 2">4608</strain>
    </source>
</reference>
<gene>
    <name evidence="1" type="ORF">HQ399_05705</name>
</gene>
<organism evidence="1 2">
    <name type="scientific">Aeromonas jandaei</name>
    <dbReference type="NCBI Taxonomy" id="650"/>
    <lineage>
        <taxon>Bacteria</taxon>
        <taxon>Pseudomonadati</taxon>
        <taxon>Pseudomonadota</taxon>
        <taxon>Gammaproteobacteria</taxon>
        <taxon>Aeromonadales</taxon>
        <taxon>Aeromonadaceae</taxon>
        <taxon>Aeromonas</taxon>
    </lineage>
</organism>
<name>A0ABD7EKM7_AERJA</name>
<protein>
    <submittedName>
        <fullName evidence="1">Uncharacterized protein</fullName>
    </submittedName>
</protein>
<dbReference type="EMBL" id="CP053881">
    <property type="protein sequence ID" value="QWL61772.1"/>
    <property type="molecule type" value="Genomic_DNA"/>
</dbReference>